<accession>A0AAN8KA12</accession>
<dbReference type="InterPro" id="IPR028163">
    <property type="entry name" value="HAUS_6_N"/>
</dbReference>
<feature type="region of interest" description="Disordered" evidence="1">
    <location>
        <begin position="504"/>
        <end position="537"/>
    </location>
</feature>
<feature type="compositionally biased region" description="Basic and acidic residues" evidence="1">
    <location>
        <begin position="754"/>
        <end position="763"/>
    </location>
</feature>
<feature type="region of interest" description="Disordered" evidence="1">
    <location>
        <begin position="239"/>
        <end position="262"/>
    </location>
</feature>
<dbReference type="PANTHER" id="PTHR16151">
    <property type="entry name" value="HAUS AUGMIN-LIKE COMPLEX SUBUNIT 6"/>
    <property type="match status" value="1"/>
</dbReference>
<proteinExistence type="predicted"/>
<dbReference type="GO" id="GO:0070652">
    <property type="term" value="C:HAUS complex"/>
    <property type="evidence" value="ECO:0007669"/>
    <property type="project" value="InterPro"/>
</dbReference>
<protein>
    <recommendedName>
        <fullName evidence="2">HAUS augmin-like complex subunit 6 N-terminal domain-containing protein</fullName>
    </recommendedName>
</protein>
<feature type="region of interest" description="Disordered" evidence="1">
    <location>
        <begin position="702"/>
        <end position="721"/>
    </location>
</feature>
<feature type="compositionally biased region" description="Basic and acidic residues" evidence="1">
    <location>
        <begin position="555"/>
        <end position="570"/>
    </location>
</feature>
<dbReference type="Pfam" id="PF14661">
    <property type="entry name" value="HAUS6_N"/>
    <property type="match status" value="1"/>
</dbReference>
<evidence type="ECO:0000256" key="1">
    <source>
        <dbReference type="SAM" id="MobiDB-lite"/>
    </source>
</evidence>
<keyword evidence="4" id="KW-1185">Reference proteome</keyword>
<feature type="region of interest" description="Disordered" evidence="1">
    <location>
        <begin position="554"/>
        <end position="585"/>
    </location>
</feature>
<sequence>MEPDNSSVMTNIVRAVDHQKELDIKQAFFTNLMLLGFEARSFEVKYRIPFNKDMFCLPNKIGSEAVLYFLFDKLNPIMCKEEFRCIYAFPISNKKDEQQFRHVCNNWLSNIQKEEPEANLPRVAASLFMSPGGDKFYQLLFSFSNHVLLQVIKRENGIKNCLAYPELTSRTVMLDDVIGKTVQCAAIRHRKHYFQQLKQNLTVNNEWKQYSSELVKEYRQSTKKIRDLERDVRTENQISVEKSQRRGSPVSSRRKSVSSNFDLDSQGVRRTQRIQKVRDMWRQVEGFKTTDDKDREIVNSILEQTLDKQRKLTPGINATELNVKIPDLLLRECETEIHRRHVDNTYKGGKLNLLSVLQLWNLSLHLYIERLKQGSLPELDEETSVVTTQLHTHHVHLTNAQNLREKLSQDLLPHLKQSIERLRHEIDAVAVLPEHKTPNTSRITSLGFELMAPTPPMSFTPNDDTSSSYVDKHSMLYKTPTQDVSTPEAANQILDTMLQTSRKTANRHHHASPIYAPKINTTGGIPVSNRNTNNTKLSRNVTVKDRLPSKLGLGDIKHLSKDKDKNKEYKSSTVKSSTPVRNNPQLSRIMTTNTSVAPPPHDKSSKLRVLASPRPEAINHIRNGNMSTNRTSSYNTPAKTPVPLAQDILADKIVSAVIDGSPDQIVSPVITSLQTQLETQDINLLNPIAALDDTVFISRDKIGRSPTDKEDINNTRNKGEESAKEIVNSLSFQLDDMRQKLSFDEDINTSHLLRSEADGKTSENKNSADQSSTNKQTLMIRDADDSGLLTLESTKSLDNLVQSQDMDVQHQEYSDVSPPIRLKSPAYESEHRLNLSKEDLMTCENPMKESLLDLEASPYAFQSKSMEEELKLTSVDADLDAIFNTKTPKFNRRTGKLESLSSFASDIETINLEAPEDSLPLDNSISDQQPPTLVSFSPPDKHVRQADTDLRTTFPNDFKFVHNALTSDENDNLQNSNVPTASSSSLLTEITDKAPVKSPRSCFNALFTNDEDLLDNEELPEELGLELNDSFAPLKEGVHFTRTTPAKTPKSKTSSSMNTSSNSTTTLQEVDEISERCQRLRKVASEALSHVTLEIDEVIAKVDSSIHDKEQMLQSSSFFDGSVLSETDESVNYLKSGVQHRPMEDVTDSLNVFPSPYKGDVKVKKPTSQQSHLTIHDFNDDIFAEDDSLLLPVSPSNY</sequence>
<reference evidence="3 4" key="1">
    <citation type="submission" date="2024-01" db="EMBL/GenBank/DDBJ databases">
        <title>The genome of the rayed Mediterranean limpet Patella caerulea (Linnaeus, 1758).</title>
        <authorList>
            <person name="Anh-Thu Weber A."/>
            <person name="Halstead-Nussloch G."/>
        </authorList>
    </citation>
    <scope>NUCLEOTIDE SEQUENCE [LARGE SCALE GENOMIC DNA]</scope>
    <source>
        <strain evidence="3">AATW-2023a</strain>
        <tissue evidence="3">Whole specimen</tissue>
    </source>
</reference>
<feature type="compositionally biased region" description="Polar residues" evidence="1">
    <location>
        <begin position="571"/>
        <end position="585"/>
    </location>
</feature>
<feature type="compositionally biased region" description="Polar residues" evidence="1">
    <location>
        <begin position="764"/>
        <end position="777"/>
    </location>
</feature>
<evidence type="ECO:0000313" key="3">
    <source>
        <dbReference type="EMBL" id="KAK6188615.1"/>
    </source>
</evidence>
<dbReference type="PANTHER" id="PTHR16151:SF2">
    <property type="entry name" value="HAUS AUGMIN-LIKE COMPLEX SUBUNIT 6"/>
    <property type="match status" value="1"/>
</dbReference>
<evidence type="ECO:0000313" key="4">
    <source>
        <dbReference type="Proteomes" id="UP001347796"/>
    </source>
</evidence>
<comment type="caution">
    <text evidence="3">The sequence shown here is derived from an EMBL/GenBank/DDBJ whole genome shotgun (WGS) entry which is preliminary data.</text>
</comment>
<dbReference type="GO" id="GO:1990498">
    <property type="term" value="C:mitotic spindle microtubule"/>
    <property type="evidence" value="ECO:0007669"/>
    <property type="project" value="TreeGrafter"/>
</dbReference>
<feature type="domain" description="HAUS augmin-like complex subunit 6 N-terminal" evidence="2">
    <location>
        <begin position="28"/>
        <end position="281"/>
    </location>
</feature>
<evidence type="ECO:0000259" key="2">
    <source>
        <dbReference type="Pfam" id="PF14661"/>
    </source>
</evidence>
<dbReference type="InterPro" id="IPR026797">
    <property type="entry name" value="HAUS_6"/>
</dbReference>
<dbReference type="GO" id="GO:0051225">
    <property type="term" value="P:spindle assembly"/>
    <property type="evidence" value="ECO:0007669"/>
    <property type="project" value="InterPro"/>
</dbReference>
<dbReference type="EMBL" id="JAZGQO010000003">
    <property type="protein sequence ID" value="KAK6188615.1"/>
    <property type="molecule type" value="Genomic_DNA"/>
</dbReference>
<feature type="compositionally biased region" description="Low complexity" evidence="1">
    <location>
        <begin position="1043"/>
        <end position="1066"/>
    </location>
</feature>
<dbReference type="AlphaFoldDB" id="A0AAN8KA12"/>
<feature type="region of interest" description="Disordered" evidence="1">
    <location>
        <begin position="754"/>
        <end position="779"/>
    </location>
</feature>
<name>A0AAN8KA12_PATCE</name>
<feature type="compositionally biased region" description="Polar residues" evidence="1">
    <location>
        <begin position="622"/>
        <end position="638"/>
    </location>
</feature>
<organism evidence="3 4">
    <name type="scientific">Patella caerulea</name>
    <name type="common">Rayed Mediterranean limpet</name>
    <dbReference type="NCBI Taxonomy" id="87958"/>
    <lineage>
        <taxon>Eukaryota</taxon>
        <taxon>Metazoa</taxon>
        <taxon>Spiralia</taxon>
        <taxon>Lophotrochozoa</taxon>
        <taxon>Mollusca</taxon>
        <taxon>Gastropoda</taxon>
        <taxon>Patellogastropoda</taxon>
        <taxon>Patelloidea</taxon>
        <taxon>Patellidae</taxon>
        <taxon>Patella</taxon>
    </lineage>
</organism>
<dbReference type="Proteomes" id="UP001347796">
    <property type="component" value="Unassembled WGS sequence"/>
</dbReference>
<feature type="compositionally biased region" description="Polar residues" evidence="1">
    <location>
        <begin position="519"/>
        <end position="537"/>
    </location>
</feature>
<feature type="region of interest" description="Disordered" evidence="1">
    <location>
        <begin position="619"/>
        <end position="638"/>
    </location>
</feature>
<dbReference type="GO" id="GO:0008017">
    <property type="term" value="F:microtubule binding"/>
    <property type="evidence" value="ECO:0007669"/>
    <property type="project" value="TreeGrafter"/>
</dbReference>
<gene>
    <name evidence="3" type="ORF">SNE40_004756</name>
</gene>
<feature type="region of interest" description="Disordered" evidence="1">
    <location>
        <begin position="1043"/>
        <end position="1070"/>
    </location>
</feature>